<reference evidence="10 12" key="2">
    <citation type="journal article" date="2013" name="Nature">
        <title>Insights into bilaterian evolution from three spiralian genomes.</title>
        <authorList>
            <person name="Simakov O."/>
            <person name="Marletaz F."/>
            <person name="Cho S.J."/>
            <person name="Edsinger-Gonzales E."/>
            <person name="Havlak P."/>
            <person name="Hellsten U."/>
            <person name="Kuo D.H."/>
            <person name="Larsson T."/>
            <person name="Lv J."/>
            <person name="Arendt D."/>
            <person name="Savage R."/>
            <person name="Osoegawa K."/>
            <person name="de Jong P."/>
            <person name="Grimwood J."/>
            <person name="Chapman J.A."/>
            <person name="Shapiro H."/>
            <person name="Aerts A."/>
            <person name="Otillar R.P."/>
            <person name="Terry A.Y."/>
            <person name="Boore J.L."/>
            <person name="Grigoriev I.V."/>
            <person name="Lindberg D.R."/>
            <person name="Seaver E.C."/>
            <person name="Weisblat D.A."/>
            <person name="Putnam N.H."/>
            <person name="Rokhsar D.S."/>
        </authorList>
    </citation>
    <scope>NUCLEOTIDE SEQUENCE</scope>
</reference>
<evidence type="ECO:0000313" key="12">
    <source>
        <dbReference type="Proteomes" id="UP000015101"/>
    </source>
</evidence>
<dbReference type="KEGG" id="hro:HELRODRAFT_157714"/>
<dbReference type="GeneID" id="20197746"/>
<dbReference type="RefSeq" id="XP_009026817.1">
    <property type="nucleotide sequence ID" value="XM_009028569.1"/>
</dbReference>
<gene>
    <name evidence="11" type="primary">20197746</name>
    <name evidence="10" type="ORF">HELRODRAFT_157714</name>
</gene>
<dbReference type="EMBL" id="KB097542">
    <property type="protein sequence ID" value="ESN95174.1"/>
    <property type="molecule type" value="Genomic_DNA"/>
</dbReference>
<keyword evidence="6 9" id="KW-1133">Transmembrane helix</keyword>
<accession>T1EME6</accession>
<keyword evidence="5" id="KW-0029">Amino-acid transport</keyword>
<evidence type="ECO:0000256" key="2">
    <source>
        <dbReference type="ARBA" id="ARBA00005974"/>
    </source>
</evidence>
<comment type="similarity">
    <text evidence="2 9">Belongs to the sideroflexin family.</text>
</comment>
<evidence type="ECO:0000256" key="3">
    <source>
        <dbReference type="ARBA" id="ARBA00022448"/>
    </source>
</evidence>
<dbReference type="AlphaFoldDB" id="T1EME6"/>
<feature type="transmembrane region" description="Helical" evidence="9">
    <location>
        <begin position="226"/>
        <end position="248"/>
    </location>
</feature>
<evidence type="ECO:0000256" key="9">
    <source>
        <dbReference type="RuleBase" id="RU362000"/>
    </source>
</evidence>
<keyword evidence="8 9" id="KW-0472">Membrane</keyword>
<reference evidence="12" key="1">
    <citation type="submission" date="2012-12" db="EMBL/GenBank/DDBJ databases">
        <authorList>
            <person name="Hellsten U."/>
            <person name="Grimwood J."/>
            <person name="Chapman J.A."/>
            <person name="Shapiro H."/>
            <person name="Aerts A."/>
            <person name="Otillar R.P."/>
            <person name="Terry A.Y."/>
            <person name="Boore J.L."/>
            <person name="Simakov O."/>
            <person name="Marletaz F."/>
            <person name="Cho S.-J."/>
            <person name="Edsinger-Gonzales E."/>
            <person name="Havlak P."/>
            <person name="Kuo D.-H."/>
            <person name="Larsson T."/>
            <person name="Lv J."/>
            <person name="Arendt D."/>
            <person name="Savage R."/>
            <person name="Osoegawa K."/>
            <person name="de Jong P."/>
            <person name="Lindberg D.R."/>
            <person name="Seaver E.C."/>
            <person name="Weisblat D.A."/>
            <person name="Putnam N.H."/>
            <person name="Grigoriev I.V."/>
            <person name="Rokhsar D.S."/>
        </authorList>
    </citation>
    <scope>NUCLEOTIDE SEQUENCE</scope>
</reference>
<dbReference type="STRING" id="6412.T1EME6"/>
<dbReference type="CTD" id="20197746"/>
<organism evidence="11 12">
    <name type="scientific">Helobdella robusta</name>
    <name type="common">Californian leech</name>
    <dbReference type="NCBI Taxonomy" id="6412"/>
    <lineage>
        <taxon>Eukaryota</taxon>
        <taxon>Metazoa</taxon>
        <taxon>Spiralia</taxon>
        <taxon>Lophotrochozoa</taxon>
        <taxon>Annelida</taxon>
        <taxon>Clitellata</taxon>
        <taxon>Hirudinea</taxon>
        <taxon>Rhynchobdellida</taxon>
        <taxon>Glossiphoniidae</taxon>
        <taxon>Helobdella</taxon>
    </lineage>
</organism>
<dbReference type="PANTHER" id="PTHR11153">
    <property type="entry name" value="SIDEROFLEXIN"/>
    <property type="match status" value="1"/>
</dbReference>
<dbReference type="OrthoDB" id="6608471at2759"/>
<evidence type="ECO:0000256" key="7">
    <source>
        <dbReference type="ARBA" id="ARBA00023128"/>
    </source>
</evidence>
<evidence type="ECO:0000256" key="1">
    <source>
        <dbReference type="ARBA" id="ARBA00004225"/>
    </source>
</evidence>
<feature type="transmembrane region" description="Helical" evidence="9">
    <location>
        <begin position="260"/>
        <end position="284"/>
    </location>
</feature>
<feature type="transmembrane region" description="Helical" evidence="9">
    <location>
        <begin position="103"/>
        <end position="123"/>
    </location>
</feature>
<evidence type="ECO:0000313" key="10">
    <source>
        <dbReference type="EMBL" id="ESN95174.1"/>
    </source>
</evidence>
<keyword evidence="7 9" id="KW-0496">Mitochondrion</keyword>
<keyword evidence="3" id="KW-0813">Transport</keyword>
<dbReference type="EMBL" id="AMQM01006989">
    <property type="status" value="NOT_ANNOTATED_CDS"/>
    <property type="molecule type" value="Genomic_DNA"/>
</dbReference>
<dbReference type="OMA" id="GRVRHCA"/>
<dbReference type="Pfam" id="PF03820">
    <property type="entry name" value="SFXNs"/>
    <property type="match status" value="1"/>
</dbReference>
<dbReference type="NCBIfam" id="TIGR00798">
    <property type="entry name" value="mtc"/>
    <property type="match status" value="1"/>
</dbReference>
<dbReference type="EnsemblMetazoa" id="HelroT157714">
    <property type="protein sequence ID" value="HelroP157714"/>
    <property type="gene ID" value="HelroG157714"/>
</dbReference>
<sequence length="318" mass="35812">MATLDPKQRVNIDEPRYDQNTYFGRAKHFFITTNPLNLFVSDTELEKSRKLVQLYRQGKEPEGLTLNELWRAKNIYDSAFHPDTGEKMILIGRMSAQVPMNMTIVGCMMTFYKSTPAVIFWQWFNQSFNAVVNYTNRSGDSPISIKTLLVSYVAATGGALSAALFFNKAVKTMHPLVGRYVPFIAVASSNAINIPCMRNRELFEGIPVLTEDGERVGESKAAARKAIIQVTLSRILMASPGMIFPPLLMARLDKTLLKKYPMLAAPIQIGLCLVFATPMFCALFPQKSSISVDKVEDEIRERLRGREGVKYLYFNKGL</sequence>
<reference evidence="11" key="3">
    <citation type="submission" date="2015-06" db="UniProtKB">
        <authorList>
            <consortium name="EnsemblMetazoa"/>
        </authorList>
    </citation>
    <scope>IDENTIFICATION</scope>
</reference>
<keyword evidence="4 9" id="KW-0812">Transmembrane</keyword>
<proteinExistence type="inferred from homology"/>
<dbReference type="GO" id="GO:0022857">
    <property type="term" value="F:transmembrane transporter activity"/>
    <property type="evidence" value="ECO:0000318"/>
    <property type="project" value="GO_Central"/>
</dbReference>
<comment type="subcellular location">
    <subcellularLocation>
        <location evidence="1 9">Mitochondrion membrane</location>
        <topology evidence="1 9">Multi-pass membrane protein</topology>
    </subcellularLocation>
</comment>
<dbReference type="InterPro" id="IPR004686">
    <property type="entry name" value="Mtc"/>
</dbReference>
<dbReference type="GO" id="GO:0140300">
    <property type="term" value="P:serine import into mitochondrion"/>
    <property type="evidence" value="ECO:0000318"/>
    <property type="project" value="GO_Central"/>
</dbReference>
<name>T1EME6_HELRO</name>
<dbReference type="HOGENOM" id="CLU_039425_1_0_1"/>
<dbReference type="eggNOG" id="KOG3767">
    <property type="taxonomic scope" value="Eukaryota"/>
</dbReference>
<dbReference type="GO" id="GO:0005743">
    <property type="term" value="C:mitochondrial inner membrane"/>
    <property type="evidence" value="ECO:0000318"/>
    <property type="project" value="GO_Central"/>
</dbReference>
<dbReference type="InParanoid" id="T1EME6"/>
<dbReference type="PANTHER" id="PTHR11153:SF8">
    <property type="entry name" value="SIDEROFLEXIN-1"/>
    <property type="match status" value="1"/>
</dbReference>
<dbReference type="Proteomes" id="UP000015101">
    <property type="component" value="Unassembled WGS sequence"/>
</dbReference>
<feature type="transmembrane region" description="Helical" evidence="9">
    <location>
        <begin position="143"/>
        <end position="166"/>
    </location>
</feature>
<evidence type="ECO:0000313" key="11">
    <source>
        <dbReference type="EnsemblMetazoa" id="HelroP157714"/>
    </source>
</evidence>
<protein>
    <recommendedName>
        <fullName evidence="9">Sidoreflexin</fullName>
    </recommendedName>
</protein>
<keyword evidence="12" id="KW-1185">Reference proteome</keyword>
<dbReference type="GO" id="GO:0015075">
    <property type="term" value="F:monoatomic ion transmembrane transporter activity"/>
    <property type="evidence" value="ECO:0007669"/>
    <property type="project" value="InterPro"/>
</dbReference>
<evidence type="ECO:0000256" key="8">
    <source>
        <dbReference type="ARBA" id="ARBA00023136"/>
    </source>
</evidence>
<dbReference type="FunCoup" id="T1EME6">
    <property type="interactions" value="838"/>
</dbReference>
<evidence type="ECO:0000256" key="5">
    <source>
        <dbReference type="ARBA" id="ARBA00022970"/>
    </source>
</evidence>
<evidence type="ECO:0000256" key="6">
    <source>
        <dbReference type="ARBA" id="ARBA00022989"/>
    </source>
</evidence>
<evidence type="ECO:0000256" key="4">
    <source>
        <dbReference type="ARBA" id="ARBA00022692"/>
    </source>
</evidence>